<dbReference type="GO" id="GO:0005789">
    <property type="term" value="C:endoplasmic reticulum membrane"/>
    <property type="evidence" value="ECO:0007669"/>
    <property type="project" value="UniProtKB-SubCell"/>
</dbReference>
<comment type="similarity">
    <text evidence="2 11">Belongs to the diacylglycerol acyltransferase family.</text>
</comment>
<evidence type="ECO:0000256" key="11">
    <source>
        <dbReference type="RuleBase" id="RU367023"/>
    </source>
</evidence>
<dbReference type="EC" id="2.3.1.-" evidence="11"/>
<keyword evidence="3" id="KW-0444">Lipid biosynthesis</keyword>
<evidence type="ECO:0000313" key="12">
    <source>
        <dbReference type="EMBL" id="CAL5138785.1"/>
    </source>
</evidence>
<evidence type="ECO:0000256" key="4">
    <source>
        <dbReference type="ARBA" id="ARBA00022679"/>
    </source>
</evidence>
<comment type="subcellular location">
    <subcellularLocation>
        <location evidence="1 11">Endoplasmic reticulum membrane</location>
        <topology evidence="1 11">Multi-pass membrane protein</topology>
    </subcellularLocation>
</comment>
<dbReference type="AlphaFoldDB" id="A0AAV2TNE4"/>
<dbReference type="EMBL" id="CAXLJL010000534">
    <property type="protein sequence ID" value="CAL5138785.1"/>
    <property type="molecule type" value="Genomic_DNA"/>
</dbReference>
<comment type="caution">
    <text evidence="12">The sequence shown here is derived from an EMBL/GenBank/DDBJ whole genome shotgun (WGS) entry which is preliminary data.</text>
</comment>
<dbReference type="PANTHER" id="PTHR12317:SF79">
    <property type="entry name" value="ACYLTRANSFERASE"/>
    <property type="match status" value="1"/>
</dbReference>
<gene>
    <name evidence="12" type="ORF">CDAUBV1_LOCUS13661</name>
</gene>
<evidence type="ECO:0000256" key="5">
    <source>
        <dbReference type="ARBA" id="ARBA00022692"/>
    </source>
</evidence>
<dbReference type="GO" id="GO:0019432">
    <property type="term" value="P:triglyceride biosynthetic process"/>
    <property type="evidence" value="ECO:0007669"/>
    <property type="project" value="TreeGrafter"/>
</dbReference>
<evidence type="ECO:0000256" key="10">
    <source>
        <dbReference type="ARBA" id="ARBA00023315"/>
    </source>
</evidence>
<keyword evidence="5 11" id="KW-0812">Transmembrane</keyword>
<dbReference type="Pfam" id="PF03982">
    <property type="entry name" value="DAGAT"/>
    <property type="match status" value="1"/>
</dbReference>
<evidence type="ECO:0000256" key="6">
    <source>
        <dbReference type="ARBA" id="ARBA00022824"/>
    </source>
</evidence>
<evidence type="ECO:0000313" key="13">
    <source>
        <dbReference type="Proteomes" id="UP001497525"/>
    </source>
</evidence>
<proteinExistence type="inferred from homology"/>
<dbReference type="GO" id="GO:0004144">
    <property type="term" value="F:diacylglycerol O-acyltransferase activity"/>
    <property type="evidence" value="ECO:0007669"/>
    <property type="project" value="TreeGrafter"/>
</dbReference>
<evidence type="ECO:0000256" key="2">
    <source>
        <dbReference type="ARBA" id="ARBA00005420"/>
    </source>
</evidence>
<keyword evidence="7 11" id="KW-1133">Transmembrane helix</keyword>
<evidence type="ECO:0000256" key="3">
    <source>
        <dbReference type="ARBA" id="ARBA00022516"/>
    </source>
</evidence>
<keyword evidence="4 11" id="KW-0808">Transferase</keyword>
<feature type="transmembrane region" description="Helical" evidence="11">
    <location>
        <begin position="29"/>
        <end position="53"/>
    </location>
</feature>
<protein>
    <recommendedName>
        <fullName evidence="11">Acyltransferase</fullName>
        <ecNumber evidence="11">2.3.1.-</ecNumber>
    </recommendedName>
</protein>
<dbReference type="PANTHER" id="PTHR12317">
    <property type="entry name" value="DIACYLGLYCEROL O-ACYLTRANSFERASE"/>
    <property type="match status" value="1"/>
</dbReference>
<dbReference type="Proteomes" id="UP001497525">
    <property type="component" value="Unassembled WGS sequence"/>
</dbReference>
<evidence type="ECO:0000256" key="8">
    <source>
        <dbReference type="ARBA" id="ARBA00023098"/>
    </source>
</evidence>
<dbReference type="InterPro" id="IPR007130">
    <property type="entry name" value="DAGAT"/>
</dbReference>
<organism evidence="12 13">
    <name type="scientific">Calicophoron daubneyi</name>
    <name type="common">Rumen fluke</name>
    <name type="synonym">Paramphistomum daubneyi</name>
    <dbReference type="NCBI Taxonomy" id="300641"/>
    <lineage>
        <taxon>Eukaryota</taxon>
        <taxon>Metazoa</taxon>
        <taxon>Spiralia</taxon>
        <taxon>Lophotrochozoa</taxon>
        <taxon>Platyhelminthes</taxon>
        <taxon>Trematoda</taxon>
        <taxon>Digenea</taxon>
        <taxon>Plagiorchiida</taxon>
        <taxon>Pronocephalata</taxon>
        <taxon>Paramphistomoidea</taxon>
        <taxon>Paramphistomidae</taxon>
        <taxon>Calicophoron</taxon>
    </lineage>
</organism>
<evidence type="ECO:0000256" key="1">
    <source>
        <dbReference type="ARBA" id="ARBA00004477"/>
    </source>
</evidence>
<keyword evidence="9 11" id="KW-0472">Membrane</keyword>
<keyword evidence="10" id="KW-0012">Acyltransferase</keyword>
<accession>A0AAV2TNE4</accession>
<reference evidence="12" key="1">
    <citation type="submission" date="2024-06" db="EMBL/GenBank/DDBJ databases">
        <authorList>
            <person name="Liu X."/>
            <person name="Lenzi L."/>
            <person name="Haldenby T S."/>
            <person name="Uol C."/>
        </authorList>
    </citation>
    <scope>NUCLEOTIDE SEQUENCE</scope>
</reference>
<sequence>MLSVSSTKPGILRPFTTRHDLDSQNCHKVVSLAVFIVTNILWLYYFYLLYCLLTAPFYFGPSHPRSSVLLVGIICYVAYHWIKDKDTSFRGVYLNKMLRHASFWSNLFNYFPVQMILSDELIEYSQKNQEFSTSGSDDVQGHRCAFSGLPADRNYLLCYHPHGLMGQGALACFGTEAVGFSKVFPGLKPWVAIHPAFFRVPLMREIVLSLGSIAATNNEIRYQLDTEMCGEKGNLVTIVPGGGMEMLESRDDSYTLYLNRRYGIFRLALETGSALIPTISFGETKVYTVIAAKRGTFFRRIQDYFIEMLGVQTFLFYGNGLAPYRRSVNVVVGAPIPCDRVSHPTREQIAELKSNYIKSLTSLFEKYKVYFDPEAKALEII</sequence>
<evidence type="ECO:0000256" key="7">
    <source>
        <dbReference type="ARBA" id="ARBA00022989"/>
    </source>
</evidence>
<name>A0AAV2TNE4_CALDB</name>
<keyword evidence="6 11" id="KW-0256">Endoplasmic reticulum</keyword>
<keyword evidence="8" id="KW-0443">Lipid metabolism</keyword>
<feature type="transmembrane region" description="Helical" evidence="11">
    <location>
        <begin position="65"/>
        <end position="82"/>
    </location>
</feature>
<dbReference type="CDD" id="cd07987">
    <property type="entry name" value="LPLAT_MGAT-like"/>
    <property type="match status" value="1"/>
</dbReference>
<evidence type="ECO:0000256" key="9">
    <source>
        <dbReference type="ARBA" id="ARBA00023136"/>
    </source>
</evidence>